<organism evidence="1 2">
    <name type="scientific">Desmophyllum pertusum</name>
    <dbReference type="NCBI Taxonomy" id="174260"/>
    <lineage>
        <taxon>Eukaryota</taxon>
        <taxon>Metazoa</taxon>
        <taxon>Cnidaria</taxon>
        <taxon>Anthozoa</taxon>
        <taxon>Hexacorallia</taxon>
        <taxon>Scleractinia</taxon>
        <taxon>Caryophylliina</taxon>
        <taxon>Caryophylliidae</taxon>
        <taxon>Desmophyllum</taxon>
    </lineage>
</organism>
<keyword evidence="2" id="KW-1185">Reference proteome</keyword>
<sequence>MESKAEPATEIKAPAEELYDDTEVLFPMENLSLTDTSSQTPVATSTPFQLCQRGLEKETPESAFSSQLDKLYDDTWNMTENISTSRIADAPNSLEHLNTFLESREISPISSSPELSSFAIPMLKEICNYFAIDTSHIKMRRRMPYVDLLVAFSKNCSCRK</sequence>
<dbReference type="EMBL" id="MU827353">
    <property type="protein sequence ID" value="KAJ7351855.1"/>
    <property type="molecule type" value="Genomic_DNA"/>
</dbReference>
<dbReference type="Proteomes" id="UP001163046">
    <property type="component" value="Unassembled WGS sequence"/>
</dbReference>
<dbReference type="OrthoDB" id="10281929at2759"/>
<proteinExistence type="predicted"/>
<accession>A0A9W9YLT7</accession>
<gene>
    <name evidence="1" type="ORF">OS493_035160</name>
</gene>
<dbReference type="AlphaFoldDB" id="A0A9W9YLT7"/>
<name>A0A9W9YLT7_9CNID</name>
<evidence type="ECO:0000313" key="1">
    <source>
        <dbReference type="EMBL" id="KAJ7351855.1"/>
    </source>
</evidence>
<reference evidence="1" key="1">
    <citation type="submission" date="2023-01" db="EMBL/GenBank/DDBJ databases">
        <title>Genome assembly of the deep-sea coral Lophelia pertusa.</title>
        <authorList>
            <person name="Herrera S."/>
            <person name="Cordes E."/>
        </authorList>
    </citation>
    <scope>NUCLEOTIDE SEQUENCE</scope>
    <source>
        <strain evidence="1">USNM1676648</strain>
        <tissue evidence="1">Polyp</tissue>
    </source>
</reference>
<comment type="caution">
    <text evidence="1">The sequence shown here is derived from an EMBL/GenBank/DDBJ whole genome shotgun (WGS) entry which is preliminary data.</text>
</comment>
<evidence type="ECO:0000313" key="2">
    <source>
        <dbReference type="Proteomes" id="UP001163046"/>
    </source>
</evidence>
<protein>
    <submittedName>
        <fullName evidence="1">Uncharacterized protein</fullName>
    </submittedName>
</protein>